<dbReference type="Proteomes" id="UP001064262">
    <property type="component" value="Unassembled WGS sequence"/>
</dbReference>
<name>A0A9J6PXE9_9GAMM</name>
<reference evidence="1" key="1">
    <citation type="submission" date="2022-09" db="EMBL/GenBank/DDBJ databases">
        <title>Winslowiella arboricola sp. nov., isolated from bleeding cankers on broadleaf hosts.</title>
        <authorList>
            <person name="Brady C."/>
            <person name="Kaur S."/>
            <person name="Crampton B."/>
            <person name="Maddock D."/>
            <person name="Arnold D."/>
            <person name="Denman S."/>
        </authorList>
    </citation>
    <scope>NUCLEOTIDE SEQUENCE</scope>
    <source>
        <strain evidence="1">BAC 15a-03b</strain>
    </source>
</reference>
<gene>
    <name evidence="1" type="ORF">N5923_23255</name>
</gene>
<proteinExistence type="predicted"/>
<sequence>MTKSVFTIRLSKSVGKDMMPYIEKIIPQESRKMSVRALTFDSASGGGNGDNVIGYIFEFIQNKDVCYSVAAIVIAWIRARNGKGISLRKGDTRVDITGLNEKELYKILDEKAVTVHIDSFDTNKPT</sequence>
<protein>
    <submittedName>
        <fullName evidence="1">Uncharacterized protein</fullName>
    </submittedName>
</protein>
<evidence type="ECO:0000313" key="1">
    <source>
        <dbReference type="EMBL" id="MCU5780413.1"/>
    </source>
</evidence>
<accession>A0A9J6PXE9</accession>
<organism evidence="1 2">
    <name type="scientific">Winslowiella arboricola</name>
    <dbReference type="NCBI Taxonomy" id="2978220"/>
    <lineage>
        <taxon>Bacteria</taxon>
        <taxon>Pseudomonadati</taxon>
        <taxon>Pseudomonadota</taxon>
        <taxon>Gammaproteobacteria</taxon>
        <taxon>Enterobacterales</taxon>
        <taxon>Erwiniaceae</taxon>
        <taxon>Winslowiella</taxon>
    </lineage>
</organism>
<dbReference type="EMBL" id="JAODIM010000043">
    <property type="protein sequence ID" value="MCU5780413.1"/>
    <property type="molecule type" value="Genomic_DNA"/>
</dbReference>
<keyword evidence="2" id="KW-1185">Reference proteome</keyword>
<comment type="caution">
    <text evidence="1">The sequence shown here is derived from an EMBL/GenBank/DDBJ whole genome shotgun (WGS) entry which is preliminary data.</text>
</comment>
<evidence type="ECO:0000313" key="2">
    <source>
        <dbReference type="Proteomes" id="UP001064262"/>
    </source>
</evidence>
<dbReference type="RefSeq" id="WP_267144383.1">
    <property type="nucleotide sequence ID" value="NZ_JAODIL010000081.1"/>
</dbReference>
<dbReference type="AlphaFoldDB" id="A0A9J6PXE9"/>